<dbReference type="PANTHER" id="PTHR48079">
    <property type="entry name" value="PROTEIN YEEZ"/>
    <property type="match status" value="1"/>
</dbReference>
<evidence type="ECO:0000313" key="2">
    <source>
        <dbReference type="EMBL" id="MEJ5906518.1"/>
    </source>
</evidence>
<reference evidence="2 3" key="1">
    <citation type="submission" date="2024-02" db="EMBL/GenBank/DDBJ databases">
        <title>Identification of pathogenicity and growth-promoting functions of Pseudomonas putida variants.</title>
        <authorList>
            <person name="Sun J."/>
        </authorList>
    </citation>
    <scope>NUCLEOTIDE SEQUENCE [LARGE SCALE GENOMIC DNA]</scope>
    <source>
        <strain evidence="2 3">A04</strain>
    </source>
</reference>
<dbReference type="InterPro" id="IPR051783">
    <property type="entry name" value="NAD(P)-dependent_oxidoreduct"/>
</dbReference>
<evidence type="ECO:0000259" key="1">
    <source>
        <dbReference type="Pfam" id="PF01370"/>
    </source>
</evidence>
<sequence>MKILVLGANGFIGSRLVRLLKEQALSIRVLTRKPALFDATQLEVFAGDLTDPQLNVDDVLSGCDVVINCAGEIRNEQLMPALHVDAVERLLTAVGRARSRTGRVRWVQLSSVGAYGPAAGRERIVTEQTPVNPQGTYEVTKTQADELIMSHPALQGDFADWAILRPSNVFADDMPNASIRQLGAMIRKKLFFYVGYKEAIATYIHADDVAAALVRCAVDPRASRQLYNLSNDCPFSEVVNALAAAQGVSSPRLRVPEGVVRLAVWVAGKVTRLPLTQGRVDAMVNKTAYPIGKIRDELNFVPRYSVPAHISEVLK</sequence>
<dbReference type="SUPFAM" id="SSF51735">
    <property type="entry name" value="NAD(P)-binding Rossmann-fold domains"/>
    <property type="match status" value="1"/>
</dbReference>
<organism evidence="2 3">
    <name type="scientific">Pseudomonas kermanshahensis</name>
    <dbReference type="NCBI Taxonomy" id="2745482"/>
    <lineage>
        <taxon>Bacteria</taxon>
        <taxon>Pseudomonadati</taxon>
        <taxon>Pseudomonadota</taxon>
        <taxon>Gammaproteobacteria</taxon>
        <taxon>Pseudomonadales</taxon>
        <taxon>Pseudomonadaceae</taxon>
        <taxon>Pseudomonas</taxon>
    </lineage>
</organism>
<dbReference type="PANTHER" id="PTHR48079:SF6">
    <property type="entry name" value="NAD(P)-BINDING DOMAIN-CONTAINING PROTEIN-RELATED"/>
    <property type="match status" value="1"/>
</dbReference>
<name>A0ABU8R9G9_9PSED</name>
<dbReference type="Proteomes" id="UP001377692">
    <property type="component" value="Unassembled WGS sequence"/>
</dbReference>
<dbReference type="RefSeq" id="WP_339550126.1">
    <property type="nucleotide sequence ID" value="NZ_JBBHLD010000016.1"/>
</dbReference>
<dbReference type="Gene3D" id="3.40.50.720">
    <property type="entry name" value="NAD(P)-binding Rossmann-like Domain"/>
    <property type="match status" value="1"/>
</dbReference>
<feature type="domain" description="NAD-dependent epimerase/dehydratase" evidence="1">
    <location>
        <begin position="3"/>
        <end position="228"/>
    </location>
</feature>
<accession>A0ABU8R9G9</accession>
<dbReference type="InterPro" id="IPR036291">
    <property type="entry name" value="NAD(P)-bd_dom_sf"/>
</dbReference>
<evidence type="ECO:0000313" key="3">
    <source>
        <dbReference type="Proteomes" id="UP001377692"/>
    </source>
</evidence>
<dbReference type="InterPro" id="IPR001509">
    <property type="entry name" value="Epimerase_deHydtase"/>
</dbReference>
<gene>
    <name evidence="2" type="ORF">V7V80_17685</name>
</gene>
<keyword evidence="3" id="KW-1185">Reference proteome</keyword>
<dbReference type="Pfam" id="PF01370">
    <property type="entry name" value="Epimerase"/>
    <property type="match status" value="1"/>
</dbReference>
<comment type="caution">
    <text evidence="2">The sequence shown here is derived from an EMBL/GenBank/DDBJ whole genome shotgun (WGS) entry which is preliminary data.</text>
</comment>
<protein>
    <submittedName>
        <fullName evidence="2">NAD-dependent epimerase/dehydratase family protein</fullName>
    </submittedName>
</protein>
<dbReference type="EMBL" id="JBBHLD010000016">
    <property type="protein sequence ID" value="MEJ5906518.1"/>
    <property type="molecule type" value="Genomic_DNA"/>
</dbReference>
<proteinExistence type="predicted"/>